<evidence type="ECO:0000313" key="1">
    <source>
        <dbReference type="EMBL" id="HER44510.1"/>
    </source>
</evidence>
<dbReference type="AlphaFoldDB" id="A0A7V2F423"/>
<gene>
    <name evidence="1" type="ORF">ENO08_08635</name>
</gene>
<accession>A0A7V2F423</accession>
<dbReference type="Proteomes" id="UP000886069">
    <property type="component" value="Unassembled WGS sequence"/>
</dbReference>
<sequence length="155" mass="16364">MLSAFDSVTRHGDSVIGRVYGDHSATPARDLGQIVWPIVKEAMSGVIYRAMADLETSEGMGLTASGLDAVVRVADSAAKATLMVEDDYHIRGSIGRHDSVSVISPDIDIREAIDDAVDAVIEKVLKTGGNVIFTPGGSLTGRNRIVLLLSEAADI</sequence>
<proteinExistence type="predicted"/>
<reference evidence="1" key="1">
    <citation type="journal article" date="2020" name="mSystems">
        <title>Genome- and Community-Level Interaction Insights into Carbon Utilization and Element Cycling Functions of Hydrothermarchaeota in Hydrothermal Sediment.</title>
        <authorList>
            <person name="Zhou Z."/>
            <person name="Liu Y."/>
            <person name="Xu W."/>
            <person name="Pan J."/>
            <person name="Luo Z.H."/>
            <person name="Li M."/>
        </authorList>
    </citation>
    <scope>NUCLEOTIDE SEQUENCE [LARGE SCALE GENOMIC DNA]</scope>
    <source>
        <strain evidence="1">SpSt-1233</strain>
    </source>
</reference>
<organism evidence="1">
    <name type="scientific">Eiseniibacteriota bacterium</name>
    <dbReference type="NCBI Taxonomy" id="2212470"/>
    <lineage>
        <taxon>Bacteria</taxon>
        <taxon>Candidatus Eiseniibacteriota</taxon>
    </lineage>
</organism>
<name>A0A7V2F423_UNCEI</name>
<protein>
    <submittedName>
        <fullName evidence="1">Uncharacterized protein</fullName>
    </submittedName>
</protein>
<dbReference type="EMBL" id="DSEC01000619">
    <property type="protein sequence ID" value="HER44510.1"/>
    <property type="molecule type" value="Genomic_DNA"/>
</dbReference>
<comment type="caution">
    <text evidence="1">The sequence shown here is derived from an EMBL/GenBank/DDBJ whole genome shotgun (WGS) entry which is preliminary data.</text>
</comment>